<evidence type="ECO:0000256" key="1">
    <source>
        <dbReference type="SAM" id="MobiDB-lite"/>
    </source>
</evidence>
<dbReference type="EMBL" id="CABITT030000001">
    <property type="protein sequence ID" value="VVA93318.1"/>
    <property type="molecule type" value="Genomic_DNA"/>
</dbReference>
<dbReference type="AlphaFoldDB" id="A0A565AV83"/>
<accession>A0A565AV83</accession>
<feature type="region of interest" description="Disordered" evidence="1">
    <location>
        <begin position="85"/>
        <end position="104"/>
    </location>
</feature>
<name>A0A565AV83_9BRAS</name>
<dbReference type="Proteomes" id="UP000489600">
    <property type="component" value="Unassembled WGS sequence"/>
</dbReference>
<evidence type="ECO:0000313" key="2">
    <source>
        <dbReference type="EMBL" id="VVA93318.1"/>
    </source>
</evidence>
<comment type="caution">
    <text evidence="2">The sequence shown here is derived from an EMBL/GenBank/DDBJ whole genome shotgun (WGS) entry which is preliminary data.</text>
</comment>
<gene>
    <name evidence="2" type="ORF">ANE_LOCUS3763</name>
</gene>
<sequence>MKLRWCRRSSVKMTRSSLEGPVSLTRKSVSPRRCVSSTRHNFPGLPCLADSRRTHPLAISCEVGVMLRALSVSLPRTLETTVTILVKPPPPPKPPDPTDLHPKPPCPLNPAMLHQWLEKTATSSDLNGTGSRGSLRCARLRGPSSSPFDVEPHLNHLPRSLALPSPSSEGIEDVFTEDDTHLIRCWPPSQWLYLSTLPKIYNPMAVNHGRIWPEKMCSSPENAIGRRRSHERSITDWGKMGLGELFMGFTKPTLLIMPNWKPTLLIRSNWSVTLTILGPISSRLKIRFAKISHVFELIRSSILRSLKFFEFSNPVSCGRFHFSSIVLSMVVYFFL</sequence>
<organism evidence="2 3">
    <name type="scientific">Arabis nemorensis</name>
    <dbReference type="NCBI Taxonomy" id="586526"/>
    <lineage>
        <taxon>Eukaryota</taxon>
        <taxon>Viridiplantae</taxon>
        <taxon>Streptophyta</taxon>
        <taxon>Embryophyta</taxon>
        <taxon>Tracheophyta</taxon>
        <taxon>Spermatophyta</taxon>
        <taxon>Magnoliopsida</taxon>
        <taxon>eudicotyledons</taxon>
        <taxon>Gunneridae</taxon>
        <taxon>Pentapetalae</taxon>
        <taxon>rosids</taxon>
        <taxon>malvids</taxon>
        <taxon>Brassicales</taxon>
        <taxon>Brassicaceae</taxon>
        <taxon>Arabideae</taxon>
        <taxon>Arabis</taxon>
    </lineage>
</organism>
<keyword evidence="3" id="KW-1185">Reference proteome</keyword>
<protein>
    <submittedName>
        <fullName evidence="2">Uncharacterized protein</fullName>
    </submittedName>
</protein>
<evidence type="ECO:0000313" key="3">
    <source>
        <dbReference type="Proteomes" id="UP000489600"/>
    </source>
</evidence>
<proteinExistence type="predicted"/>
<reference evidence="2" key="1">
    <citation type="submission" date="2019-07" db="EMBL/GenBank/DDBJ databases">
        <authorList>
            <person name="Dittberner H."/>
        </authorList>
    </citation>
    <scope>NUCLEOTIDE SEQUENCE [LARGE SCALE GENOMIC DNA]</scope>
</reference>